<protein>
    <submittedName>
        <fullName evidence="1">Nucleoid-associated protein</fullName>
    </submittedName>
</protein>
<evidence type="ECO:0000313" key="1">
    <source>
        <dbReference type="EMBL" id="RXI58963.1"/>
    </source>
</evidence>
<proteinExistence type="predicted"/>
<name>A0ABY0EVX2_CLOTA</name>
<reference evidence="1 2" key="1">
    <citation type="submission" date="2018-06" db="EMBL/GenBank/DDBJ databases">
        <title>Genome conservation of Clostridium tetani.</title>
        <authorList>
            <person name="Bruggemann H."/>
            <person name="Popoff M.R."/>
        </authorList>
    </citation>
    <scope>NUCLEOTIDE SEQUENCE [LARGE SCALE GENOMIC DNA]</scope>
    <source>
        <strain evidence="1 2">63.05</strain>
    </source>
</reference>
<dbReference type="EMBL" id="QMAU01000010">
    <property type="protein sequence ID" value="RXI58963.1"/>
    <property type="molecule type" value="Genomic_DNA"/>
</dbReference>
<accession>A0ABY0EVX2</accession>
<dbReference type="Proteomes" id="UP000290273">
    <property type="component" value="Unassembled WGS sequence"/>
</dbReference>
<organism evidence="1 2">
    <name type="scientific">Clostridium tetani</name>
    <dbReference type="NCBI Taxonomy" id="1513"/>
    <lineage>
        <taxon>Bacteria</taxon>
        <taxon>Bacillati</taxon>
        <taxon>Bacillota</taxon>
        <taxon>Clostridia</taxon>
        <taxon>Eubacteriales</taxon>
        <taxon>Clostridiaceae</taxon>
        <taxon>Clostridium</taxon>
    </lineage>
</organism>
<dbReference type="Pfam" id="PF04245">
    <property type="entry name" value="NA37"/>
    <property type="match status" value="1"/>
</dbReference>
<sequence length="343" mass="40451">MEYIREVNINEATIHLLINESEEPILSNNNMNLSEETYKFLLKHIERLLKDENLKYARFEEDSKINKLSQTYLSCNNSLLDISSRMAIDMFKLIKSNNNIPSCALIVASLSTEFGNMVGILKCDFSKSYTYEINTIENDKMIIDIKTDEIIPLSTSKIEKCAFIKEKKDNNIFDLMIMDKRKKNKKEEYGENWFNNKYLQCNFIENERDLTKKFINLSEHWTRTNLNENADDAEMVRRTIKEELKENENINIPQLAERIFKENEGAKLSFIKCVTEDLERKVVPIDKRYLDKKLKRIKLKIDKDIEVYINDEAYKDSSRFEVKRNGDGTINIVIKNVINYVEK</sequence>
<dbReference type="InterPro" id="IPR007358">
    <property type="entry name" value="Nucleoid_associated_NdpA"/>
</dbReference>
<gene>
    <name evidence="1" type="ORF">DP131_00385</name>
</gene>
<comment type="caution">
    <text evidence="1">The sequence shown here is derived from an EMBL/GenBank/DDBJ whole genome shotgun (WGS) entry which is preliminary data.</text>
</comment>
<evidence type="ECO:0000313" key="2">
    <source>
        <dbReference type="Proteomes" id="UP000290273"/>
    </source>
</evidence>
<dbReference type="RefSeq" id="WP_129010679.1">
    <property type="nucleotide sequence ID" value="NZ_QMAU01000010.1"/>
</dbReference>